<dbReference type="Proteomes" id="UP000829647">
    <property type="component" value="Chromosome"/>
</dbReference>
<accession>A0ABY4J6J4</accession>
<reference evidence="1 2" key="1">
    <citation type="submission" date="2022-04" db="EMBL/GenBank/DDBJ databases">
        <title>Hymenobacter sp. isolated from the air.</title>
        <authorList>
            <person name="Won M."/>
            <person name="Lee C.-M."/>
            <person name="Woen H.-Y."/>
            <person name="Kwon S.-W."/>
        </authorList>
    </citation>
    <scope>NUCLEOTIDE SEQUENCE [LARGE SCALE GENOMIC DNA]</scope>
    <source>
        <strain evidence="2">5516 S-25</strain>
    </source>
</reference>
<protein>
    <recommendedName>
        <fullName evidence="3">DUF3298 domain-containing protein</fullName>
    </recommendedName>
</protein>
<proteinExistence type="predicted"/>
<organism evidence="1 2">
    <name type="scientific">Hymenobacter sublimis</name>
    <dbReference type="NCBI Taxonomy" id="2933777"/>
    <lineage>
        <taxon>Bacteria</taxon>
        <taxon>Pseudomonadati</taxon>
        <taxon>Bacteroidota</taxon>
        <taxon>Cytophagia</taxon>
        <taxon>Cytophagales</taxon>
        <taxon>Hymenobacteraceae</taxon>
        <taxon>Hymenobacter</taxon>
    </lineage>
</organism>
<evidence type="ECO:0000313" key="2">
    <source>
        <dbReference type="Proteomes" id="UP000829647"/>
    </source>
</evidence>
<dbReference type="RefSeq" id="WP_247974859.1">
    <property type="nucleotide sequence ID" value="NZ_CP095848.1"/>
</dbReference>
<evidence type="ECO:0000313" key="1">
    <source>
        <dbReference type="EMBL" id="UPL48403.1"/>
    </source>
</evidence>
<dbReference type="EMBL" id="CP095848">
    <property type="protein sequence ID" value="UPL48403.1"/>
    <property type="molecule type" value="Genomic_DNA"/>
</dbReference>
<sequence length="345" mass="39372">MAWAAAAAVAGDYEGTFGGKYPFRLSITNQQGRQQVAGWYYYLSQQKPIWLDGYVTPAGDLWLGEVNLDRPELTERWDGSRQPRQPFAYFHLRRTAAGTLAGTWRAAKSERQLPAQLTSYRSTGFAEKAHVATQTYFGEYIEPIFTVPDFRVSEKLWAAFNVVDMANMTWEELQEEAKARRAGEIRGYLGTDATVTYNDLGLLSVWLRSEQITGGGQLFARMWSVVMDLRTGEQLTDEIDPGKQTAFLAICEQKLQREISRYLHENPQDSTDTAGLRNQHIDAQHPPTDLHITADSVTFHHAVDYDGMTHFVRRDMEYEFRLAFSFAELAPFLKPASPLWRLLKR</sequence>
<name>A0ABY4J6J4_9BACT</name>
<keyword evidence="2" id="KW-1185">Reference proteome</keyword>
<evidence type="ECO:0008006" key="3">
    <source>
        <dbReference type="Google" id="ProtNLM"/>
    </source>
</evidence>
<gene>
    <name evidence="1" type="ORF">MWH26_14545</name>
</gene>